<organism evidence="2 3">
    <name type="scientific">Pseudonocardia oroxyli</name>
    <dbReference type="NCBI Taxonomy" id="366584"/>
    <lineage>
        <taxon>Bacteria</taxon>
        <taxon>Bacillati</taxon>
        <taxon>Actinomycetota</taxon>
        <taxon>Actinomycetes</taxon>
        <taxon>Pseudonocardiales</taxon>
        <taxon>Pseudonocardiaceae</taxon>
        <taxon>Pseudonocardia</taxon>
    </lineage>
</organism>
<dbReference type="InterPro" id="IPR024983">
    <property type="entry name" value="CHAT_dom"/>
</dbReference>
<evidence type="ECO:0000313" key="3">
    <source>
        <dbReference type="Proteomes" id="UP000198967"/>
    </source>
</evidence>
<reference evidence="2 3" key="1">
    <citation type="submission" date="2016-10" db="EMBL/GenBank/DDBJ databases">
        <authorList>
            <person name="de Groot N.N."/>
        </authorList>
    </citation>
    <scope>NUCLEOTIDE SEQUENCE [LARGE SCALE GENOMIC DNA]</scope>
    <source>
        <strain evidence="2 3">CGMCC 4.3143</strain>
    </source>
</reference>
<gene>
    <name evidence="2" type="ORF">SAMN05216377_115154</name>
</gene>
<dbReference type="STRING" id="366584.SAMN05216377_115154"/>
<sequence length="425" mass="45908">MCPFSAEVTVGFDVGMTPGTPDRYAQDVDRRMALAREWDELVTQARAIDGFEDFLRPPRAERLLPAGDEGPVVIVNVSRWRCDALVVAGSGAEVDVVQLPELTQADVVTHVQAYLDAVGARQSDALRGARDAEVTISSADLEADLDRCLLWMWDAFARPVLDHLRLHGPRDGVWPRIWWCPTGPLTLLPIHAAGRHDVPGESVLDRVISSYTPTVRALIDARSAPVEPEPGRMLFVGMPQTPGQAALPNVEREQTLIESFLGASCTPLIGEAATRDRVLIGLSEHGWAHFACHGEQNLADPSTGGLLLHDGPLTVTDLGSGQHGGEFAYLSGCKTAVGGVNLPDEAITLAAALHYTGYRHVIATLWSVWDAEAAQVAADVYEAMVTDGVLHAERAAEALHHAVRALRAARRDRPSVWTPFAHTGP</sequence>
<dbReference type="EMBL" id="FNBE01000015">
    <property type="protein sequence ID" value="SDG81820.1"/>
    <property type="molecule type" value="Genomic_DNA"/>
</dbReference>
<protein>
    <submittedName>
        <fullName evidence="2">CHAT domain-containing protein</fullName>
    </submittedName>
</protein>
<evidence type="ECO:0000313" key="2">
    <source>
        <dbReference type="EMBL" id="SDG81820.1"/>
    </source>
</evidence>
<feature type="domain" description="CHAT" evidence="1">
    <location>
        <begin position="148"/>
        <end position="424"/>
    </location>
</feature>
<name>A0A1G7XE40_PSEOR</name>
<accession>A0A1G7XE40</accession>
<dbReference type="Pfam" id="PF12770">
    <property type="entry name" value="CHAT"/>
    <property type="match status" value="1"/>
</dbReference>
<proteinExistence type="predicted"/>
<keyword evidence="3" id="KW-1185">Reference proteome</keyword>
<dbReference type="Proteomes" id="UP000198967">
    <property type="component" value="Unassembled WGS sequence"/>
</dbReference>
<dbReference type="AlphaFoldDB" id="A0A1G7XE40"/>
<evidence type="ECO:0000259" key="1">
    <source>
        <dbReference type="Pfam" id="PF12770"/>
    </source>
</evidence>